<sequence length="575" mass="62459">MALMIKRIERPRELKWYQAGAMLYGDWGTSKAYVLGIAFALAGHASWFLLGIMSLLTILVGFCYTIICRVYPDGGGVYSSLRNRSKPLAVLGALLLIADYAVTASLSTLSAFHYFNTSNPVLFAMGAIALIGAINWIGPSKSGNLATFVGVLASISAIILFGFTVPHLPHVNLQMPTGTFTHNWSSFVGIVLALSGVEAIANMTGVMVLPVDKTSKRAIWPVLLEVALLTFLLGIAMNAIPNLTGHTEDMLRAIANHYIAPWYGTMISILFAFLLLSATNSAINGLVSIKYAMGKDRELPEQFTQLNRFGMPWLGLIVATIVPILVLFFVNDLVGLAALYAIGVVGAITINLGACALNYKINLKRWERSLLYAASLILLFVEVTIAFQKHAALLFAIIIVAVGLILRYLGKTFFVIKVPEFVPSAEVLTVSEAKDLVSLYKSSFLVAIKQMNLKLLEDTALMIKARGENSAYVCYVEESPAIKSELVELEPSAESIELLAKVEEEMAKSGITVIPLWQTGTEPGKRIAETAKELDVKTVTIGATQRSALVNLFRGDVLRQLAQGLQKDCHLVIVG</sequence>
<accession>A0A1G1L2T2</accession>
<keyword evidence="2" id="KW-1003">Cell membrane</keyword>
<keyword evidence="4 6" id="KW-1133">Transmembrane helix</keyword>
<dbReference type="Pfam" id="PF13520">
    <property type="entry name" value="AA_permease_2"/>
    <property type="match status" value="1"/>
</dbReference>
<feature type="transmembrane region" description="Helical" evidence="6">
    <location>
        <begin position="336"/>
        <end position="357"/>
    </location>
</feature>
<dbReference type="Gene3D" id="1.20.1740.10">
    <property type="entry name" value="Amino acid/polyamine transporter I"/>
    <property type="match status" value="1"/>
</dbReference>
<gene>
    <name evidence="8" type="ORF">A3G33_00730</name>
</gene>
<dbReference type="PANTHER" id="PTHR42770">
    <property type="entry name" value="AMINO ACID TRANSPORTER-RELATED"/>
    <property type="match status" value="1"/>
</dbReference>
<evidence type="ECO:0000313" key="8">
    <source>
        <dbReference type="EMBL" id="OGW99453.1"/>
    </source>
</evidence>
<organism evidence="8 9">
    <name type="scientific">Candidatus Danuiimicrobium aquiferis</name>
    <dbReference type="NCBI Taxonomy" id="1801832"/>
    <lineage>
        <taxon>Bacteria</taxon>
        <taxon>Pseudomonadati</taxon>
        <taxon>Candidatus Omnitrophota</taxon>
        <taxon>Candidatus Danuiimicrobium</taxon>
    </lineage>
</organism>
<evidence type="ECO:0000256" key="1">
    <source>
        <dbReference type="ARBA" id="ARBA00004651"/>
    </source>
</evidence>
<dbReference type="GO" id="GO:0022857">
    <property type="term" value="F:transmembrane transporter activity"/>
    <property type="evidence" value="ECO:0007669"/>
    <property type="project" value="InterPro"/>
</dbReference>
<comment type="caution">
    <text evidence="8">The sequence shown here is derived from an EMBL/GenBank/DDBJ whole genome shotgun (WGS) entry which is preliminary data.</text>
</comment>
<protein>
    <recommendedName>
        <fullName evidence="7">UspA domain-containing protein</fullName>
    </recommendedName>
</protein>
<feature type="transmembrane region" description="Helical" evidence="6">
    <location>
        <begin position="393"/>
        <end position="410"/>
    </location>
</feature>
<feature type="transmembrane region" description="Helical" evidence="6">
    <location>
        <begin position="145"/>
        <end position="164"/>
    </location>
</feature>
<dbReference type="SUPFAM" id="SSF52402">
    <property type="entry name" value="Adenine nucleotide alpha hydrolases-like"/>
    <property type="match status" value="1"/>
</dbReference>
<evidence type="ECO:0000256" key="2">
    <source>
        <dbReference type="ARBA" id="ARBA00022475"/>
    </source>
</evidence>
<dbReference type="Gene3D" id="3.40.50.620">
    <property type="entry name" value="HUPs"/>
    <property type="match status" value="1"/>
</dbReference>
<dbReference type="GO" id="GO:0005886">
    <property type="term" value="C:plasma membrane"/>
    <property type="evidence" value="ECO:0007669"/>
    <property type="project" value="UniProtKB-SubCell"/>
</dbReference>
<feature type="transmembrane region" description="Helical" evidence="6">
    <location>
        <begin position="21"/>
        <end position="41"/>
    </location>
</feature>
<evidence type="ECO:0000256" key="3">
    <source>
        <dbReference type="ARBA" id="ARBA00022692"/>
    </source>
</evidence>
<feature type="transmembrane region" description="Helical" evidence="6">
    <location>
        <begin position="218"/>
        <end position="240"/>
    </location>
</feature>
<dbReference type="PANTHER" id="PTHR42770:SF11">
    <property type="entry name" value="INNER MEMBRANE TRANSPORT PROTEIN YBAT"/>
    <property type="match status" value="1"/>
</dbReference>
<feature type="transmembrane region" description="Helical" evidence="6">
    <location>
        <begin position="88"/>
        <end position="115"/>
    </location>
</feature>
<keyword evidence="3 6" id="KW-0812">Transmembrane</keyword>
<feature type="domain" description="UspA" evidence="7">
    <location>
        <begin position="472"/>
        <end position="572"/>
    </location>
</feature>
<keyword evidence="5 6" id="KW-0472">Membrane</keyword>
<feature type="transmembrane region" description="Helical" evidence="6">
    <location>
        <begin position="121"/>
        <end position="138"/>
    </location>
</feature>
<dbReference type="InterPro" id="IPR002293">
    <property type="entry name" value="AA/rel_permease1"/>
</dbReference>
<feature type="transmembrane region" description="Helical" evidence="6">
    <location>
        <begin position="260"/>
        <end position="289"/>
    </location>
</feature>
<evidence type="ECO:0000313" key="9">
    <source>
        <dbReference type="Proteomes" id="UP000178187"/>
    </source>
</evidence>
<evidence type="ECO:0000256" key="5">
    <source>
        <dbReference type="ARBA" id="ARBA00023136"/>
    </source>
</evidence>
<evidence type="ECO:0000259" key="7">
    <source>
        <dbReference type="Pfam" id="PF00582"/>
    </source>
</evidence>
<reference evidence="8 9" key="1">
    <citation type="journal article" date="2016" name="Nat. Commun.">
        <title>Thousands of microbial genomes shed light on interconnected biogeochemical processes in an aquifer system.</title>
        <authorList>
            <person name="Anantharaman K."/>
            <person name="Brown C.T."/>
            <person name="Hug L.A."/>
            <person name="Sharon I."/>
            <person name="Castelle C.J."/>
            <person name="Probst A.J."/>
            <person name="Thomas B.C."/>
            <person name="Singh A."/>
            <person name="Wilkins M.J."/>
            <person name="Karaoz U."/>
            <person name="Brodie E.L."/>
            <person name="Williams K.H."/>
            <person name="Hubbard S.S."/>
            <person name="Banfield J.F."/>
        </authorList>
    </citation>
    <scope>NUCLEOTIDE SEQUENCE [LARGE SCALE GENOMIC DNA]</scope>
</reference>
<feature type="transmembrane region" description="Helical" evidence="6">
    <location>
        <begin position="310"/>
        <end position="330"/>
    </location>
</feature>
<feature type="transmembrane region" description="Helical" evidence="6">
    <location>
        <begin position="47"/>
        <end position="67"/>
    </location>
</feature>
<dbReference type="Pfam" id="PF00582">
    <property type="entry name" value="Usp"/>
    <property type="match status" value="1"/>
</dbReference>
<feature type="transmembrane region" description="Helical" evidence="6">
    <location>
        <begin position="184"/>
        <end position="211"/>
    </location>
</feature>
<comment type="subcellular location">
    <subcellularLocation>
        <location evidence="1">Cell membrane</location>
        <topology evidence="1">Multi-pass membrane protein</topology>
    </subcellularLocation>
</comment>
<feature type="transmembrane region" description="Helical" evidence="6">
    <location>
        <begin position="369"/>
        <end position="387"/>
    </location>
</feature>
<dbReference type="InterPro" id="IPR006016">
    <property type="entry name" value="UspA"/>
</dbReference>
<dbReference type="EMBL" id="MHFR01000006">
    <property type="protein sequence ID" value="OGW99453.1"/>
    <property type="molecule type" value="Genomic_DNA"/>
</dbReference>
<evidence type="ECO:0000256" key="4">
    <source>
        <dbReference type="ARBA" id="ARBA00022989"/>
    </source>
</evidence>
<dbReference type="AlphaFoldDB" id="A0A1G1L2T2"/>
<dbReference type="InterPro" id="IPR050367">
    <property type="entry name" value="APC_superfamily"/>
</dbReference>
<name>A0A1G1L2T2_9BACT</name>
<dbReference type="Proteomes" id="UP000178187">
    <property type="component" value="Unassembled WGS sequence"/>
</dbReference>
<dbReference type="InterPro" id="IPR014729">
    <property type="entry name" value="Rossmann-like_a/b/a_fold"/>
</dbReference>
<proteinExistence type="predicted"/>
<evidence type="ECO:0000256" key="6">
    <source>
        <dbReference type="SAM" id="Phobius"/>
    </source>
</evidence>